<reference evidence="1 2" key="1">
    <citation type="journal article" date="2018" name="Evol. Lett.">
        <title>Horizontal gene cluster transfer increased hallucinogenic mushroom diversity.</title>
        <authorList>
            <person name="Reynolds H.T."/>
            <person name="Vijayakumar V."/>
            <person name="Gluck-Thaler E."/>
            <person name="Korotkin H.B."/>
            <person name="Matheny P.B."/>
            <person name="Slot J.C."/>
        </authorList>
    </citation>
    <scope>NUCLEOTIDE SEQUENCE [LARGE SCALE GENOMIC DNA]</scope>
    <source>
        <strain evidence="1 2">2631</strain>
    </source>
</reference>
<dbReference type="AlphaFoldDB" id="A0A409WUF9"/>
<evidence type="ECO:0000313" key="2">
    <source>
        <dbReference type="Proteomes" id="UP000283269"/>
    </source>
</evidence>
<keyword evidence="2" id="KW-1185">Reference proteome</keyword>
<accession>A0A409WUF9</accession>
<comment type="caution">
    <text evidence="1">The sequence shown here is derived from an EMBL/GenBank/DDBJ whole genome shotgun (WGS) entry which is preliminary data.</text>
</comment>
<gene>
    <name evidence="1" type="ORF">CVT25_014279</name>
</gene>
<dbReference type="Proteomes" id="UP000283269">
    <property type="component" value="Unassembled WGS sequence"/>
</dbReference>
<dbReference type="InParanoid" id="A0A409WUF9"/>
<protein>
    <submittedName>
        <fullName evidence="1">Uncharacterized protein</fullName>
    </submittedName>
</protein>
<sequence length="64" mass="6831">MGSPLSTNQPSSSASANWKVRVAALEAQVARREAVLEGRVCLRGMCAGEREVQKETRKGDGDGQ</sequence>
<proteinExistence type="predicted"/>
<dbReference type="EMBL" id="NHYD01003179">
    <property type="protein sequence ID" value="PPQ82117.1"/>
    <property type="molecule type" value="Genomic_DNA"/>
</dbReference>
<name>A0A409WUF9_PSICY</name>
<evidence type="ECO:0000313" key="1">
    <source>
        <dbReference type="EMBL" id="PPQ82117.1"/>
    </source>
</evidence>
<organism evidence="1 2">
    <name type="scientific">Psilocybe cyanescens</name>
    <dbReference type="NCBI Taxonomy" id="93625"/>
    <lineage>
        <taxon>Eukaryota</taxon>
        <taxon>Fungi</taxon>
        <taxon>Dikarya</taxon>
        <taxon>Basidiomycota</taxon>
        <taxon>Agaricomycotina</taxon>
        <taxon>Agaricomycetes</taxon>
        <taxon>Agaricomycetidae</taxon>
        <taxon>Agaricales</taxon>
        <taxon>Agaricineae</taxon>
        <taxon>Strophariaceae</taxon>
        <taxon>Psilocybe</taxon>
    </lineage>
</organism>